<name>A0ABP1RQ53_9HEXA</name>
<keyword evidence="3" id="KW-1185">Reference proteome</keyword>
<accession>A0ABP1RQ53</accession>
<sequence length="190" mass="21890">MEKKHKDLQDKVEVLESANSKLTKELVGTKDQVLRLQEHINANYLIINGVKEHVGETNEEAALKVDEIIGEDLNLPYNCSSARRLGKPSPDNNRPRPIRAYFLSQTDRFAVLATKKKTKEGVFIGPDYPISVRKVRKVLLDKKKEAEKQKCRVNILWSTYEIIIDGLKYHWTEIQNSEDTNNRMEVVDSQ</sequence>
<dbReference type="Gene3D" id="3.30.70.1820">
    <property type="entry name" value="L1 transposable element, RRM domain"/>
    <property type="match status" value="1"/>
</dbReference>
<proteinExistence type="predicted"/>
<comment type="caution">
    <text evidence="2">The sequence shown here is derived from an EMBL/GenBank/DDBJ whole genome shotgun (WGS) entry which is preliminary data.</text>
</comment>
<organism evidence="2 3">
    <name type="scientific">Orchesella dallaii</name>
    <dbReference type="NCBI Taxonomy" id="48710"/>
    <lineage>
        <taxon>Eukaryota</taxon>
        <taxon>Metazoa</taxon>
        <taxon>Ecdysozoa</taxon>
        <taxon>Arthropoda</taxon>
        <taxon>Hexapoda</taxon>
        <taxon>Collembola</taxon>
        <taxon>Entomobryomorpha</taxon>
        <taxon>Entomobryoidea</taxon>
        <taxon>Orchesellidae</taxon>
        <taxon>Orchesellinae</taxon>
        <taxon>Orchesella</taxon>
    </lineage>
</organism>
<evidence type="ECO:0000313" key="2">
    <source>
        <dbReference type="EMBL" id="CAL8132980.1"/>
    </source>
</evidence>
<reference evidence="2 3" key="1">
    <citation type="submission" date="2024-08" db="EMBL/GenBank/DDBJ databases">
        <authorList>
            <person name="Cucini C."/>
            <person name="Frati F."/>
        </authorList>
    </citation>
    <scope>NUCLEOTIDE SEQUENCE [LARGE SCALE GENOMIC DNA]</scope>
</reference>
<keyword evidence="1" id="KW-0175">Coiled coil</keyword>
<gene>
    <name evidence="2" type="ORF">ODALV1_LOCUS24851</name>
</gene>
<evidence type="ECO:0000256" key="1">
    <source>
        <dbReference type="SAM" id="Coils"/>
    </source>
</evidence>
<dbReference type="EMBL" id="CAXLJM020000095">
    <property type="protein sequence ID" value="CAL8132980.1"/>
    <property type="molecule type" value="Genomic_DNA"/>
</dbReference>
<protein>
    <submittedName>
        <fullName evidence="2">Uncharacterized protein</fullName>
    </submittedName>
</protein>
<evidence type="ECO:0000313" key="3">
    <source>
        <dbReference type="Proteomes" id="UP001642540"/>
    </source>
</evidence>
<feature type="coiled-coil region" evidence="1">
    <location>
        <begin position="5"/>
        <end position="32"/>
    </location>
</feature>
<dbReference type="Proteomes" id="UP001642540">
    <property type="component" value="Unassembled WGS sequence"/>
</dbReference>